<gene>
    <name evidence="2" type="ORF">GT409_04690</name>
</gene>
<dbReference type="RefSeq" id="WP_160627414.1">
    <property type="nucleotide sequence ID" value="NZ_CP047593.1"/>
</dbReference>
<evidence type="ECO:0000313" key="2">
    <source>
        <dbReference type="EMBL" id="QHI68774.1"/>
    </source>
</evidence>
<keyword evidence="1" id="KW-0472">Membrane</keyword>
<feature type="transmembrane region" description="Helical" evidence="1">
    <location>
        <begin position="12"/>
        <end position="32"/>
    </location>
</feature>
<reference evidence="2 3" key="1">
    <citation type="submission" date="2020-01" db="EMBL/GenBank/DDBJ databases">
        <title>Ponticoccus aerotolerans gen. nov., sp. nov., an anaerobic bacterium and proposal of Ponticoccusceae fam. nov., Ponticoccusles ord. nov. and Ponticoccuse classis nov. in the phylum Kiritimatiellaeota.</title>
        <authorList>
            <person name="Zhou L.Y."/>
            <person name="Du Z.J."/>
        </authorList>
    </citation>
    <scope>NUCLEOTIDE SEQUENCE [LARGE SCALE GENOMIC DNA]</scope>
    <source>
        <strain evidence="2 3">S-5007</strain>
    </source>
</reference>
<sequence length="187" mass="20717">MSDTPQFLTWVLSAWDFLSKNAIALCALFVAIQQGIATRRHNRLSVLPALDIHTEENSRNNQIELIVRLRNAGLGPAIISSYEVLRDGEVCDYNNELIRELLKTHGKVNSCKTSTFGSGKVVQVGEEHIVCQVVVSPVDGGQEKSSLMNQIKAALDESLNLVVNYKSFYGQRMPTLDTRKQDGKGIT</sequence>
<protein>
    <submittedName>
        <fullName evidence="2">Uncharacterized protein</fullName>
    </submittedName>
</protein>
<dbReference type="KEGG" id="taer:GT409_04690"/>
<accession>A0A6P1M8C6</accession>
<evidence type="ECO:0000313" key="3">
    <source>
        <dbReference type="Proteomes" id="UP000464954"/>
    </source>
</evidence>
<keyword evidence="3" id="KW-1185">Reference proteome</keyword>
<keyword evidence="1" id="KW-0812">Transmembrane</keyword>
<dbReference type="Proteomes" id="UP000464954">
    <property type="component" value="Chromosome"/>
</dbReference>
<keyword evidence="1" id="KW-1133">Transmembrane helix</keyword>
<name>A0A6P1M8C6_9BACT</name>
<dbReference type="AlphaFoldDB" id="A0A6P1M8C6"/>
<dbReference type="EMBL" id="CP047593">
    <property type="protein sequence ID" value="QHI68774.1"/>
    <property type="molecule type" value="Genomic_DNA"/>
</dbReference>
<proteinExistence type="predicted"/>
<organism evidence="2 3">
    <name type="scientific">Tichowtungia aerotolerans</name>
    <dbReference type="NCBI Taxonomy" id="2697043"/>
    <lineage>
        <taxon>Bacteria</taxon>
        <taxon>Pseudomonadati</taxon>
        <taxon>Kiritimatiellota</taxon>
        <taxon>Tichowtungiia</taxon>
        <taxon>Tichowtungiales</taxon>
        <taxon>Tichowtungiaceae</taxon>
        <taxon>Tichowtungia</taxon>
    </lineage>
</organism>
<evidence type="ECO:0000256" key="1">
    <source>
        <dbReference type="SAM" id="Phobius"/>
    </source>
</evidence>